<dbReference type="Proteomes" id="UP000245539">
    <property type="component" value="Unassembled WGS sequence"/>
</dbReference>
<keyword evidence="3" id="KW-0732">Signal</keyword>
<dbReference type="SMART" id="SM00248">
    <property type="entry name" value="ANK"/>
    <property type="match status" value="5"/>
</dbReference>
<keyword evidence="5" id="KW-1185">Reference proteome</keyword>
<proteinExistence type="predicted"/>
<evidence type="ECO:0000256" key="3">
    <source>
        <dbReference type="SAM" id="SignalP"/>
    </source>
</evidence>
<dbReference type="AlphaFoldDB" id="A0A317C7M0"/>
<dbReference type="Gene3D" id="1.25.40.20">
    <property type="entry name" value="Ankyrin repeat-containing domain"/>
    <property type="match status" value="1"/>
</dbReference>
<organism evidence="4 5">
    <name type="scientific">Leucothrix pacifica</name>
    <dbReference type="NCBI Taxonomy" id="1247513"/>
    <lineage>
        <taxon>Bacteria</taxon>
        <taxon>Pseudomonadati</taxon>
        <taxon>Pseudomonadota</taxon>
        <taxon>Gammaproteobacteria</taxon>
        <taxon>Thiotrichales</taxon>
        <taxon>Thiotrichaceae</taxon>
        <taxon>Leucothrix</taxon>
    </lineage>
</organism>
<evidence type="ECO:0000313" key="5">
    <source>
        <dbReference type="Proteomes" id="UP000245539"/>
    </source>
</evidence>
<evidence type="ECO:0000313" key="4">
    <source>
        <dbReference type="EMBL" id="PWQ94329.1"/>
    </source>
</evidence>
<dbReference type="RefSeq" id="WP_109838858.1">
    <property type="nucleotide sequence ID" value="NZ_QGKM01000056.1"/>
</dbReference>
<feature type="chain" id="PRO_5016284937" evidence="3">
    <location>
        <begin position="23"/>
        <end position="323"/>
    </location>
</feature>
<accession>A0A317C7M0</accession>
<sequence length="323" mass="35828">MKITTLNIAAGCLMFMSSVSHAVNEAFCDQYAQTGVAQHISNIAHKCNLQGLRWSADFISQKNWCKSVRRPIAENETAERRKSLTQCGVPENNIRKPFNSLEYGLADFLITTAIERAKVDDVRSIQVFGREGVDFNWEWGGNDSTVLFHAIKHQASKVVRYLIGFVNPNRSTNGGGAPLAFMLANEKVDYDLLRFLLENGVDANYHGEYRTESYIPLMVAVQKRYLRAVRDLITIGKASPNVFDTVPPLTYALKNKDTEIALLLINSGANLNFGMYECGQITGPANDKMPLDLATEMNNPRLINAIKSKGGKTAAECVKLDAT</sequence>
<keyword evidence="1" id="KW-0677">Repeat</keyword>
<dbReference type="InterPro" id="IPR036770">
    <property type="entry name" value="Ankyrin_rpt-contain_sf"/>
</dbReference>
<reference evidence="4 5" key="1">
    <citation type="submission" date="2018-05" db="EMBL/GenBank/DDBJ databases">
        <title>Leucothrix arctica sp. nov., isolated from Arctic seawater.</title>
        <authorList>
            <person name="Choi A."/>
            <person name="Baek K."/>
        </authorList>
    </citation>
    <scope>NUCLEOTIDE SEQUENCE [LARGE SCALE GENOMIC DNA]</scope>
    <source>
        <strain evidence="4 5">JCM 18388</strain>
    </source>
</reference>
<dbReference type="SUPFAM" id="SSF48403">
    <property type="entry name" value="Ankyrin repeat"/>
    <property type="match status" value="1"/>
</dbReference>
<dbReference type="OrthoDB" id="5625005at2"/>
<feature type="signal peptide" evidence="3">
    <location>
        <begin position="1"/>
        <end position="22"/>
    </location>
</feature>
<dbReference type="EMBL" id="QGKM01000056">
    <property type="protein sequence ID" value="PWQ94329.1"/>
    <property type="molecule type" value="Genomic_DNA"/>
</dbReference>
<comment type="caution">
    <text evidence="4">The sequence shown here is derived from an EMBL/GenBank/DDBJ whole genome shotgun (WGS) entry which is preliminary data.</text>
</comment>
<evidence type="ECO:0000256" key="2">
    <source>
        <dbReference type="ARBA" id="ARBA00023043"/>
    </source>
</evidence>
<name>A0A317C7M0_9GAMM</name>
<evidence type="ECO:0000256" key="1">
    <source>
        <dbReference type="ARBA" id="ARBA00022737"/>
    </source>
</evidence>
<protein>
    <submittedName>
        <fullName evidence="4">Uncharacterized protein</fullName>
    </submittedName>
</protein>
<dbReference type="PANTHER" id="PTHR24198:SF165">
    <property type="entry name" value="ANKYRIN REPEAT-CONTAINING PROTEIN-RELATED"/>
    <property type="match status" value="1"/>
</dbReference>
<keyword evidence="2" id="KW-0040">ANK repeat</keyword>
<dbReference type="Pfam" id="PF12796">
    <property type="entry name" value="Ank_2"/>
    <property type="match status" value="1"/>
</dbReference>
<dbReference type="InterPro" id="IPR002110">
    <property type="entry name" value="Ankyrin_rpt"/>
</dbReference>
<gene>
    <name evidence="4" type="ORF">DKW60_16970</name>
</gene>
<dbReference type="PANTHER" id="PTHR24198">
    <property type="entry name" value="ANKYRIN REPEAT AND PROTEIN KINASE DOMAIN-CONTAINING PROTEIN"/>
    <property type="match status" value="1"/>
</dbReference>